<feature type="domain" description="HTH gntR-type" evidence="4">
    <location>
        <begin position="9"/>
        <end position="77"/>
    </location>
</feature>
<dbReference type="AlphaFoldDB" id="A0A024QF17"/>
<keyword evidence="2" id="KW-0238">DNA-binding</keyword>
<dbReference type="EMBL" id="CCDP010000002">
    <property type="protein sequence ID" value="CDQ40531.1"/>
    <property type="molecule type" value="Genomic_DNA"/>
</dbReference>
<reference evidence="6" key="2">
    <citation type="submission" date="2014-05" db="EMBL/GenBank/DDBJ databases">
        <title>Draft genome sequence of Virgibacillus massiliensis Vm-5.</title>
        <authorList>
            <person name="Khelaifia S."/>
            <person name="Croce O."/>
            <person name="Lagier J.C."/>
            <person name="Raoult D."/>
        </authorList>
    </citation>
    <scope>NUCLEOTIDE SEQUENCE [LARGE SCALE GENOMIC DNA]</scope>
    <source>
        <strain evidence="6">Vm-5</strain>
    </source>
</reference>
<name>A0A024QF17_9BACI</name>
<comment type="caution">
    <text evidence="5">The sequence shown here is derived from an EMBL/GenBank/DDBJ whole genome shotgun (WGS) entry which is preliminary data.</text>
</comment>
<dbReference type="SUPFAM" id="SSF46785">
    <property type="entry name" value="Winged helix' DNA-binding domain"/>
    <property type="match status" value="1"/>
</dbReference>
<dbReference type="InterPro" id="IPR036388">
    <property type="entry name" value="WH-like_DNA-bd_sf"/>
</dbReference>
<keyword evidence="6" id="KW-1185">Reference proteome</keyword>
<accession>A0A024QF17</accession>
<dbReference type="Proteomes" id="UP000028875">
    <property type="component" value="Unassembled WGS sequence"/>
</dbReference>
<dbReference type="InterPro" id="IPR036390">
    <property type="entry name" value="WH_DNA-bd_sf"/>
</dbReference>
<dbReference type="Pfam" id="PF00392">
    <property type="entry name" value="GntR"/>
    <property type="match status" value="1"/>
</dbReference>
<protein>
    <submittedName>
        <fullName evidence="5">HTH-type transcriptional repressor YtrA</fullName>
    </submittedName>
</protein>
<evidence type="ECO:0000313" key="5">
    <source>
        <dbReference type="EMBL" id="CDQ40531.1"/>
    </source>
</evidence>
<dbReference type="RefSeq" id="WP_021292413.1">
    <property type="nucleotide sequence ID" value="NZ_BNER01000011.1"/>
</dbReference>
<dbReference type="CDD" id="cd07377">
    <property type="entry name" value="WHTH_GntR"/>
    <property type="match status" value="1"/>
</dbReference>
<dbReference type="STRING" id="1462526.BN990_02856"/>
<dbReference type="Gene3D" id="1.10.10.10">
    <property type="entry name" value="Winged helix-like DNA-binding domain superfamily/Winged helix DNA-binding domain"/>
    <property type="match status" value="1"/>
</dbReference>
<dbReference type="PROSITE" id="PS50949">
    <property type="entry name" value="HTH_GNTR"/>
    <property type="match status" value="1"/>
</dbReference>
<evidence type="ECO:0000256" key="3">
    <source>
        <dbReference type="ARBA" id="ARBA00023163"/>
    </source>
</evidence>
<evidence type="ECO:0000256" key="1">
    <source>
        <dbReference type="ARBA" id="ARBA00023015"/>
    </source>
</evidence>
<dbReference type="PANTHER" id="PTHR38445:SF10">
    <property type="entry name" value="GNTR-FAMILY TRANSCRIPTIONAL REGULATOR"/>
    <property type="match status" value="1"/>
</dbReference>
<sequence length="123" mass="13926">MQSNFDDTKPIFQQIAEMIADDIIDGEIAEGDQIPSTTELSKFYQINRATAQKGLTMLVDAGLVYKQRGVGMFVAEGAVRQLLLERQQDFFKQYVKPLVAEAKRLHLSEEQIIQFIKEATSND</sequence>
<organism evidence="5 6">
    <name type="scientific">Virgibacillus massiliensis</name>
    <dbReference type="NCBI Taxonomy" id="1462526"/>
    <lineage>
        <taxon>Bacteria</taxon>
        <taxon>Bacillati</taxon>
        <taxon>Bacillota</taxon>
        <taxon>Bacilli</taxon>
        <taxon>Bacillales</taxon>
        <taxon>Bacillaceae</taxon>
        <taxon>Virgibacillus</taxon>
    </lineage>
</organism>
<dbReference type="GO" id="GO:0003700">
    <property type="term" value="F:DNA-binding transcription factor activity"/>
    <property type="evidence" value="ECO:0007669"/>
    <property type="project" value="InterPro"/>
</dbReference>
<dbReference type="SMART" id="SM00345">
    <property type="entry name" value="HTH_GNTR"/>
    <property type="match status" value="1"/>
</dbReference>
<evidence type="ECO:0000313" key="6">
    <source>
        <dbReference type="Proteomes" id="UP000028875"/>
    </source>
</evidence>
<dbReference type="OrthoDB" id="162505at2"/>
<reference evidence="5 6" key="1">
    <citation type="submission" date="2014-03" db="EMBL/GenBank/DDBJ databases">
        <authorList>
            <person name="Urmite Genomes U."/>
        </authorList>
    </citation>
    <scope>NUCLEOTIDE SEQUENCE [LARGE SCALE GENOMIC DNA]</scope>
    <source>
        <strain evidence="5 6">Vm-5</strain>
    </source>
</reference>
<evidence type="ECO:0000256" key="2">
    <source>
        <dbReference type="ARBA" id="ARBA00023125"/>
    </source>
</evidence>
<dbReference type="eggNOG" id="COG1725">
    <property type="taxonomic scope" value="Bacteria"/>
</dbReference>
<evidence type="ECO:0000259" key="4">
    <source>
        <dbReference type="PROSITE" id="PS50949"/>
    </source>
</evidence>
<proteinExistence type="predicted"/>
<gene>
    <name evidence="5" type="primary">ytrA_2</name>
    <name evidence="5" type="ORF">BN990_02856</name>
</gene>
<dbReference type="GO" id="GO:0003677">
    <property type="term" value="F:DNA binding"/>
    <property type="evidence" value="ECO:0007669"/>
    <property type="project" value="UniProtKB-KW"/>
</dbReference>
<keyword evidence="1" id="KW-0805">Transcription regulation</keyword>
<keyword evidence="3" id="KW-0804">Transcription</keyword>
<dbReference type="PANTHER" id="PTHR38445">
    <property type="entry name" value="HTH-TYPE TRANSCRIPTIONAL REPRESSOR YTRA"/>
    <property type="match status" value="1"/>
</dbReference>
<dbReference type="InterPro" id="IPR000524">
    <property type="entry name" value="Tscrpt_reg_HTH_GntR"/>
</dbReference>